<dbReference type="Proteomes" id="UP000235672">
    <property type="component" value="Unassembled WGS sequence"/>
</dbReference>
<dbReference type="AlphaFoldDB" id="A0A2J6PN39"/>
<gene>
    <name evidence="2" type="ORF">NA56DRAFT_537956</name>
</gene>
<dbReference type="OrthoDB" id="674604at2759"/>
<keyword evidence="3" id="KW-1185">Reference proteome</keyword>
<accession>A0A2J6PN39</accession>
<feature type="non-terminal residue" evidence="2">
    <location>
        <position position="254"/>
    </location>
</feature>
<sequence>MRLLNVKTMRLEEFFEKSIPKYAIVSHTWSEDEVTFREFDPVLGPRRTSKKIDGCCTQTIENGFDYVWIDTCCIDKSSSAELSEAINSMFAWYSKSEICYVYLSDVESCQIDNRSSDFWNCRWFSRGWTLQELLAPRFLKFYNSSWYPLGSLAKQGSPMKYTGDRNLTFDIAAITKIPYHFINGGASLIAASIAMRMSWASARQTTRIEDMAYSLLGIFDIAMPLLYGEGTKAFMRLQEEIIKNEDDLSILAWG</sequence>
<feature type="domain" description="Heterokaryon incompatibility" evidence="1">
    <location>
        <begin position="22"/>
        <end position="110"/>
    </location>
</feature>
<dbReference type="Pfam" id="PF06985">
    <property type="entry name" value="HET"/>
    <property type="match status" value="1"/>
</dbReference>
<dbReference type="InterPro" id="IPR010730">
    <property type="entry name" value="HET"/>
</dbReference>
<proteinExistence type="predicted"/>
<dbReference type="PANTHER" id="PTHR10622:SF10">
    <property type="entry name" value="HET DOMAIN-CONTAINING PROTEIN"/>
    <property type="match status" value="1"/>
</dbReference>
<dbReference type="EMBL" id="KZ613513">
    <property type="protein sequence ID" value="PMD15443.1"/>
    <property type="molecule type" value="Genomic_DNA"/>
</dbReference>
<organism evidence="2 3">
    <name type="scientific">Hyaloscypha hepaticicola</name>
    <dbReference type="NCBI Taxonomy" id="2082293"/>
    <lineage>
        <taxon>Eukaryota</taxon>
        <taxon>Fungi</taxon>
        <taxon>Dikarya</taxon>
        <taxon>Ascomycota</taxon>
        <taxon>Pezizomycotina</taxon>
        <taxon>Leotiomycetes</taxon>
        <taxon>Helotiales</taxon>
        <taxon>Hyaloscyphaceae</taxon>
        <taxon>Hyaloscypha</taxon>
    </lineage>
</organism>
<protein>
    <submittedName>
        <fullName evidence="2">HET-domain-containing protein</fullName>
    </submittedName>
</protein>
<dbReference type="PANTHER" id="PTHR10622">
    <property type="entry name" value="HET DOMAIN-CONTAINING PROTEIN"/>
    <property type="match status" value="1"/>
</dbReference>
<evidence type="ECO:0000313" key="3">
    <source>
        <dbReference type="Proteomes" id="UP000235672"/>
    </source>
</evidence>
<evidence type="ECO:0000313" key="2">
    <source>
        <dbReference type="EMBL" id="PMD15443.1"/>
    </source>
</evidence>
<reference evidence="2 3" key="1">
    <citation type="submission" date="2016-05" db="EMBL/GenBank/DDBJ databases">
        <title>A degradative enzymes factory behind the ericoid mycorrhizal symbiosis.</title>
        <authorList>
            <consortium name="DOE Joint Genome Institute"/>
            <person name="Martino E."/>
            <person name="Morin E."/>
            <person name="Grelet G."/>
            <person name="Kuo A."/>
            <person name="Kohler A."/>
            <person name="Daghino S."/>
            <person name="Barry K."/>
            <person name="Choi C."/>
            <person name="Cichocki N."/>
            <person name="Clum A."/>
            <person name="Copeland A."/>
            <person name="Hainaut M."/>
            <person name="Haridas S."/>
            <person name="Labutti K."/>
            <person name="Lindquist E."/>
            <person name="Lipzen A."/>
            <person name="Khouja H.-R."/>
            <person name="Murat C."/>
            <person name="Ohm R."/>
            <person name="Olson A."/>
            <person name="Spatafora J."/>
            <person name="Veneault-Fourrey C."/>
            <person name="Henrissat B."/>
            <person name="Grigoriev I."/>
            <person name="Martin F."/>
            <person name="Perotto S."/>
        </authorList>
    </citation>
    <scope>NUCLEOTIDE SEQUENCE [LARGE SCALE GENOMIC DNA]</scope>
    <source>
        <strain evidence="2 3">UAMH 7357</strain>
    </source>
</reference>
<name>A0A2J6PN39_9HELO</name>
<evidence type="ECO:0000259" key="1">
    <source>
        <dbReference type="Pfam" id="PF06985"/>
    </source>
</evidence>
<dbReference type="STRING" id="1745343.A0A2J6PN39"/>